<keyword evidence="1" id="KW-0812">Transmembrane</keyword>
<evidence type="ECO:0000256" key="1">
    <source>
        <dbReference type="SAM" id="Phobius"/>
    </source>
</evidence>
<organism evidence="2">
    <name type="scientific">Rhizophora mucronata</name>
    <name type="common">Asiatic mangrove</name>
    <dbReference type="NCBI Taxonomy" id="61149"/>
    <lineage>
        <taxon>Eukaryota</taxon>
        <taxon>Viridiplantae</taxon>
        <taxon>Streptophyta</taxon>
        <taxon>Embryophyta</taxon>
        <taxon>Tracheophyta</taxon>
        <taxon>Spermatophyta</taxon>
        <taxon>Magnoliopsida</taxon>
        <taxon>eudicotyledons</taxon>
        <taxon>Gunneridae</taxon>
        <taxon>Pentapetalae</taxon>
        <taxon>rosids</taxon>
        <taxon>fabids</taxon>
        <taxon>Malpighiales</taxon>
        <taxon>Rhizophoraceae</taxon>
        <taxon>Rhizophora</taxon>
    </lineage>
</organism>
<dbReference type="AlphaFoldDB" id="A0A2P2NIH4"/>
<evidence type="ECO:0000313" key="2">
    <source>
        <dbReference type="EMBL" id="MBX42243.1"/>
    </source>
</evidence>
<protein>
    <submittedName>
        <fullName evidence="2">Uncharacterized protein</fullName>
    </submittedName>
</protein>
<keyword evidence="1" id="KW-0472">Membrane</keyword>
<keyword evidence="1" id="KW-1133">Transmembrane helix</keyword>
<dbReference type="EMBL" id="GGEC01061759">
    <property type="protein sequence ID" value="MBX42243.1"/>
    <property type="molecule type" value="Transcribed_RNA"/>
</dbReference>
<proteinExistence type="predicted"/>
<name>A0A2P2NIH4_RHIMU</name>
<feature type="transmembrane region" description="Helical" evidence="1">
    <location>
        <begin position="21"/>
        <end position="40"/>
    </location>
</feature>
<accession>A0A2P2NIH4</accession>
<reference evidence="2" key="1">
    <citation type="submission" date="2018-02" db="EMBL/GenBank/DDBJ databases">
        <title>Rhizophora mucronata_Transcriptome.</title>
        <authorList>
            <person name="Meera S.P."/>
            <person name="Sreeshan A."/>
            <person name="Augustine A."/>
        </authorList>
    </citation>
    <scope>NUCLEOTIDE SEQUENCE</scope>
    <source>
        <tissue evidence="2">Leaf</tissue>
    </source>
</reference>
<sequence length="44" mass="5347">MYHQVLILASFSMTLKLTCPCYLILHHWQCCILFCAFQWFTLMF</sequence>